<proteinExistence type="predicted"/>
<sequence length="72" mass="8084">MARQIRKPQRVFSVPVYAEARVDQVVLKYITELSNSIALGTLSARAEADEWDNTKMAIAVGILRPKREAKRG</sequence>
<organism evidence="1 2">
    <name type="scientific">Phytophthora fragariaefolia</name>
    <dbReference type="NCBI Taxonomy" id="1490495"/>
    <lineage>
        <taxon>Eukaryota</taxon>
        <taxon>Sar</taxon>
        <taxon>Stramenopiles</taxon>
        <taxon>Oomycota</taxon>
        <taxon>Peronosporomycetes</taxon>
        <taxon>Peronosporales</taxon>
        <taxon>Peronosporaceae</taxon>
        <taxon>Phytophthora</taxon>
    </lineage>
</organism>
<evidence type="ECO:0000313" key="2">
    <source>
        <dbReference type="Proteomes" id="UP001165121"/>
    </source>
</evidence>
<keyword evidence="2" id="KW-1185">Reference proteome</keyword>
<accession>A0A9W6TNZ8</accession>
<evidence type="ECO:0000313" key="1">
    <source>
        <dbReference type="EMBL" id="GMF16954.1"/>
    </source>
</evidence>
<gene>
    <name evidence="1" type="ORF">Pfra01_000101300</name>
</gene>
<name>A0A9W6TNZ8_9STRA</name>
<protein>
    <submittedName>
        <fullName evidence="1">Unnamed protein product</fullName>
    </submittedName>
</protein>
<dbReference type="EMBL" id="BSXT01000080">
    <property type="protein sequence ID" value="GMF16954.1"/>
    <property type="molecule type" value="Genomic_DNA"/>
</dbReference>
<comment type="caution">
    <text evidence="1">The sequence shown here is derived from an EMBL/GenBank/DDBJ whole genome shotgun (WGS) entry which is preliminary data.</text>
</comment>
<dbReference type="Proteomes" id="UP001165121">
    <property type="component" value="Unassembled WGS sequence"/>
</dbReference>
<reference evidence="1" key="1">
    <citation type="submission" date="2023-04" db="EMBL/GenBank/DDBJ databases">
        <title>Phytophthora fragariaefolia NBRC 109709.</title>
        <authorList>
            <person name="Ichikawa N."/>
            <person name="Sato H."/>
            <person name="Tonouchi N."/>
        </authorList>
    </citation>
    <scope>NUCLEOTIDE SEQUENCE</scope>
    <source>
        <strain evidence="1">NBRC 109709</strain>
    </source>
</reference>
<dbReference type="AlphaFoldDB" id="A0A9W6TNZ8"/>